<dbReference type="InterPro" id="IPR016032">
    <property type="entry name" value="Sig_transdc_resp-reg_C-effctor"/>
</dbReference>
<evidence type="ECO:0000259" key="3">
    <source>
        <dbReference type="PROSITE" id="PS50110"/>
    </source>
</evidence>
<dbReference type="SUPFAM" id="SSF46894">
    <property type="entry name" value="C-terminal effector domain of the bipartite response regulators"/>
    <property type="match status" value="1"/>
</dbReference>
<dbReference type="AlphaFoldDB" id="A0A4Q1K6M3"/>
<protein>
    <submittedName>
        <fullName evidence="4">Response regulator transcription factor</fullName>
    </submittedName>
</protein>
<dbReference type="EMBL" id="SBKN01000010">
    <property type="protein sequence ID" value="RXR20209.1"/>
    <property type="molecule type" value="Genomic_DNA"/>
</dbReference>
<dbReference type="InterPro" id="IPR051015">
    <property type="entry name" value="EvgA-like"/>
</dbReference>
<feature type="modified residue" description="4-aspartylphosphate" evidence="2">
    <location>
        <position position="57"/>
    </location>
</feature>
<keyword evidence="2" id="KW-0597">Phosphoprotein</keyword>
<feature type="domain" description="Response regulatory" evidence="3">
    <location>
        <begin position="5"/>
        <end position="122"/>
    </location>
</feature>
<dbReference type="PANTHER" id="PTHR45566">
    <property type="entry name" value="HTH-TYPE TRANSCRIPTIONAL REGULATOR YHJB-RELATED"/>
    <property type="match status" value="1"/>
</dbReference>
<dbReference type="InterPro" id="IPR001789">
    <property type="entry name" value="Sig_transdc_resp-reg_receiver"/>
</dbReference>
<dbReference type="PROSITE" id="PS50110">
    <property type="entry name" value="RESPONSE_REGULATORY"/>
    <property type="match status" value="1"/>
</dbReference>
<dbReference type="RefSeq" id="WP_129462430.1">
    <property type="nucleotide sequence ID" value="NZ_SBKN01000010.1"/>
</dbReference>
<evidence type="ECO:0000313" key="5">
    <source>
        <dbReference type="Proteomes" id="UP000289857"/>
    </source>
</evidence>
<evidence type="ECO:0000313" key="4">
    <source>
        <dbReference type="EMBL" id="RXR20209.1"/>
    </source>
</evidence>
<keyword evidence="5" id="KW-1185">Reference proteome</keyword>
<keyword evidence="1" id="KW-0238">DNA-binding</keyword>
<reference evidence="5" key="1">
    <citation type="submission" date="2019-01" db="EMBL/GenBank/DDBJ databases">
        <title>Cytophagaceae bacterium strain CAR-16.</title>
        <authorList>
            <person name="Chen W.-M."/>
        </authorList>
    </citation>
    <scope>NUCLEOTIDE SEQUENCE [LARGE SCALE GENOMIC DNA]</scope>
    <source>
        <strain evidence="5">WWJ-16</strain>
    </source>
</reference>
<dbReference type="PANTHER" id="PTHR45566:SF2">
    <property type="entry name" value="NARL SUBFAMILY"/>
    <property type="match status" value="1"/>
</dbReference>
<dbReference type="CDD" id="cd17535">
    <property type="entry name" value="REC_NarL-like"/>
    <property type="match status" value="1"/>
</dbReference>
<evidence type="ECO:0000256" key="2">
    <source>
        <dbReference type="PROSITE-ProRule" id="PRU00169"/>
    </source>
</evidence>
<dbReference type="GO" id="GO:0000160">
    <property type="term" value="P:phosphorelay signal transduction system"/>
    <property type="evidence" value="ECO:0007669"/>
    <property type="project" value="InterPro"/>
</dbReference>
<dbReference type="InterPro" id="IPR058245">
    <property type="entry name" value="NreC/VraR/RcsB-like_REC"/>
</dbReference>
<dbReference type="GO" id="GO:0003677">
    <property type="term" value="F:DNA binding"/>
    <property type="evidence" value="ECO:0007669"/>
    <property type="project" value="UniProtKB-KW"/>
</dbReference>
<dbReference type="Proteomes" id="UP000289857">
    <property type="component" value="Unassembled WGS sequence"/>
</dbReference>
<evidence type="ECO:0000256" key="1">
    <source>
        <dbReference type="ARBA" id="ARBA00023125"/>
    </source>
</evidence>
<dbReference type="Pfam" id="PF00072">
    <property type="entry name" value="Response_reg"/>
    <property type="match status" value="1"/>
</dbReference>
<sequence>MEPIRICLIDDHEIVRQGLKELIKRLGDYEVSHEFDDGDHFLESLPLDPVPDMYILDYSMPHKNGIEVLQELEKMGGDYKVMLLTQHIDEHIIDDAYHHGARGFLHKNCTAADLKSAIDNILNIGYDNIAEILKRVKNYDTRESDLTPTVFDLSDKELEFLSLVCDERELTYEQMSKLMRVSQKSIDAYRSALFDRFQIKSKVGLVLFSYKYRLTEPFL</sequence>
<name>A0A4Q1K6M3_9FLAO</name>
<dbReference type="GO" id="GO:0006355">
    <property type="term" value="P:regulation of DNA-templated transcription"/>
    <property type="evidence" value="ECO:0007669"/>
    <property type="project" value="InterPro"/>
</dbReference>
<proteinExistence type="predicted"/>
<comment type="caution">
    <text evidence="4">The sequence shown here is derived from an EMBL/GenBank/DDBJ whole genome shotgun (WGS) entry which is preliminary data.</text>
</comment>
<accession>A0A4Q1K6M3</accession>
<dbReference type="Gene3D" id="3.40.50.2300">
    <property type="match status" value="1"/>
</dbReference>
<dbReference type="SUPFAM" id="SSF52172">
    <property type="entry name" value="CheY-like"/>
    <property type="match status" value="1"/>
</dbReference>
<dbReference type="SMART" id="SM00448">
    <property type="entry name" value="REC"/>
    <property type="match status" value="1"/>
</dbReference>
<gene>
    <name evidence="4" type="ORF">EQG61_13240</name>
</gene>
<dbReference type="OrthoDB" id="1013073at2"/>
<dbReference type="InterPro" id="IPR011006">
    <property type="entry name" value="CheY-like_superfamily"/>
</dbReference>
<organism evidence="4 5">
    <name type="scientific">Flavobacterium stagni</name>
    <dbReference type="NCBI Taxonomy" id="2506421"/>
    <lineage>
        <taxon>Bacteria</taxon>
        <taxon>Pseudomonadati</taxon>
        <taxon>Bacteroidota</taxon>
        <taxon>Flavobacteriia</taxon>
        <taxon>Flavobacteriales</taxon>
        <taxon>Flavobacteriaceae</taxon>
        <taxon>Flavobacterium</taxon>
    </lineage>
</organism>